<dbReference type="InterPro" id="IPR000866">
    <property type="entry name" value="AhpC/TSA"/>
</dbReference>
<dbReference type="PROSITE" id="PS51352">
    <property type="entry name" value="THIOREDOXIN_2"/>
    <property type="match status" value="1"/>
</dbReference>
<dbReference type="PANTHER" id="PTHR42852">
    <property type="entry name" value="THIOL:DISULFIDE INTERCHANGE PROTEIN DSBE"/>
    <property type="match status" value="1"/>
</dbReference>
<sequence>MKYSFYLFAFICFTSQSFAQSNTREAPEYPWLNQKFPVDQFINFEGDSSLLFQSDTIYMLSFWYSSCPPCLAEIPALNKLKEDFKGQKIRFLAITFDSQEEWSQFLILQPFDFEHFQMDRNFINQYRLAFGYPSNLILDANGIVRYQKSGGHTDPEKAWEIYDLMKEEINKVLSER</sequence>
<dbReference type="GO" id="GO:0016491">
    <property type="term" value="F:oxidoreductase activity"/>
    <property type="evidence" value="ECO:0007669"/>
    <property type="project" value="InterPro"/>
</dbReference>
<dbReference type="SUPFAM" id="SSF52833">
    <property type="entry name" value="Thioredoxin-like"/>
    <property type="match status" value="1"/>
</dbReference>
<dbReference type="GO" id="GO:0016209">
    <property type="term" value="F:antioxidant activity"/>
    <property type="evidence" value="ECO:0007669"/>
    <property type="project" value="InterPro"/>
</dbReference>
<evidence type="ECO:0000313" key="4">
    <source>
        <dbReference type="Proteomes" id="UP000516305"/>
    </source>
</evidence>
<gene>
    <name evidence="3" type="ORF">H4K34_15080</name>
</gene>
<keyword evidence="1" id="KW-0732">Signal</keyword>
<dbReference type="Proteomes" id="UP000516305">
    <property type="component" value="Chromosome"/>
</dbReference>
<dbReference type="EMBL" id="CP060139">
    <property type="protein sequence ID" value="QNR23685.1"/>
    <property type="molecule type" value="Genomic_DNA"/>
</dbReference>
<dbReference type="PANTHER" id="PTHR42852:SF13">
    <property type="entry name" value="PROTEIN DIPZ"/>
    <property type="match status" value="1"/>
</dbReference>
<organism evidence="3 4">
    <name type="scientific">Croceimicrobium hydrocarbonivorans</name>
    <dbReference type="NCBI Taxonomy" id="2761580"/>
    <lineage>
        <taxon>Bacteria</taxon>
        <taxon>Pseudomonadati</taxon>
        <taxon>Bacteroidota</taxon>
        <taxon>Flavobacteriia</taxon>
        <taxon>Flavobacteriales</taxon>
        <taxon>Owenweeksiaceae</taxon>
        <taxon>Croceimicrobium</taxon>
    </lineage>
</organism>
<evidence type="ECO:0000256" key="1">
    <source>
        <dbReference type="SAM" id="SignalP"/>
    </source>
</evidence>
<accession>A0A7H0VD87</accession>
<keyword evidence="4" id="KW-1185">Reference proteome</keyword>
<proteinExistence type="predicted"/>
<dbReference type="InterPro" id="IPR036249">
    <property type="entry name" value="Thioredoxin-like_sf"/>
</dbReference>
<dbReference type="AlphaFoldDB" id="A0A7H0VD87"/>
<dbReference type="Gene3D" id="3.40.30.10">
    <property type="entry name" value="Glutaredoxin"/>
    <property type="match status" value="1"/>
</dbReference>
<dbReference type="RefSeq" id="WP_210758219.1">
    <property type="nucleotide sequence ID" value="NZ_CP060139.1"/>
</dbReference>
<name>A0A7H0VD87_9FLAO</name>
<evidence type="ECO:0000313" key="3">
    <source>
        <dbReference type="EMBL" id="QNR23685.1"/>
    </source>
</evidence>
<dbReference type="InterPro" id="IPR013766">
    <property type="entry name" value="Thioredoxin_domain"/>
</dbReference>
<feature type="domain" description="Thioredoxin" evidence="2">
    <location>
        <begin position="30"/>
        <end position="170"/>
    </location>
</feature>
<protein>
    <submittedName>
        <fullName evidence="3">TlpA family protein disulfide reductase</fullName>
    </submittedName>
</protein>
<dbReference type="KEGG" id="chyd:H4K34_15080"/>
<dbReference type="CDD" id="cd02966">
    <property type="entry name" value="TlpA_like_family"/>
    <property type="match status" value="1"/>
</dbReference>
<dbReference type="InterPro" id="IPR050553">
    <property type="entry name" value="Thioredoxin_ResA/DsbE_sf"/>
</dbReference>
<feature type="chain" id="PRO_5028976023" evidence="1">
    <location>
        <begin position="20"/>
        <end position="176"/>
    </location>
</feature>
<reference evidence="3 4" key="1">
    <citation type="submission" date="2020-08" db="EMBL/GenBank/DDBJ databases">
        <title>Croceimicrobium hydrocarbonivorans gen. nov., sp. nov., a novel marine bacterium isolated from a bacterial consortium that degrades polyethylene terephthalate.</title>
        <authorList>
            <person name="Liu R."/>
        </authorList>
    </citation>
    <scope>NUCLEOTIDE SEQUENCE [LARGE SCALE GENOMIC DNA]</scope>
    <source>
        <strain evidence="3 4">A20-9</strain>
    </source>
</reference>
<evidence type="ECO:0000259" key="2">
    <source>
        <dbReference type="PROSITE" id="PS51352"/>
    </source>
</evidence>
<dbReference type="Pfam" id="PF00578">
    <property type="entry name" value="AhpC-TSA"/>
    <property type="match status" value="1"/>
</dbReference>
<feature type="signal peptide" evidence="1">
    <location>
        <begin position="1"/>
        <end position="19"/>
    </location>
</feature>